<keyword evidence="2" id="KW-0548">Nucleotidyltransferase</keyword>
<sequence>TPNQEHQAERGTSEGGTLEKGSDLDAFAACPEVLSHGAADPSHHERKIWKEKRCSKGWKRVYSTGLKTRGRSSYSRGTEPASDKHHNKRASSHRMEALLESKGSVGGHWKSRSKKQSSSIKDDDISQSWVCEETDLFTPRVCYFNLPKWIRMPSHVKTYNGSEDPKDHLKNFQAAAKAERWSMPTWCHMFNSTLTESARVWFDDLPPESVDSYNDLKEAFLANFHQQKKCIKDPVEIHHIK</sequence>
<proteinExistence type="predicted"/>
<name>A0A699L4Y6_TANCI</name>
<evidence type="ECO:0000313" key="2">
    <source>
        <dbReference type="EMBL" id="GFB21274.1"/>
    </source>
</evidence>
<protein>
    <submittedName>
        <fullName evidence="2">Reverse transcriptase domain-containing protein</fullName>
    </submittedName>
</protein>
<keyword evidence="2" id="KW-0808">Transferase</keyword>
<comment type="caution">
    <text evidence="2">The sequence shown here is derived from an EMBL/GenBank/DDBJ whole genome shotgun (WGS) entry which is preliminary data.</text>
</comment>
<feature type="compositionally biased region" description="Basic and acidic residues" evidence="1">
    <location>
        <begin position="1"/>
        <end position="12"/>
    </location>
</feature>
<dbReference type="EMBL" id="BKCJ010576753">
    <property type="protein sequence ID" value="GFB21274.1"/>
    <property type="molecule type" value="Genomic_DNA"/>
</dbReference>
<evidence type="ECO:0000256" key="1">
    <source>
        <dbReference type="SAM" id="MobiDB-lite"/>
    </source>
</evidence>
<gene>
    <name evidence="2" type="ORF">Tci_693245</name>
</gene>
<dbReference type="PANTHER" id="PTHR33223">
    <property type="entry name" value="CCHC-TYPE DOMAIN-CONTAINING PROTEIN"/>
    <property type="match status" value="1"/>
</dbReference>
<feature type="region of interest" description="Disordered" evidence="1">
    <location>
        <begin position="68"/>
        <end position="93"/>
    </location>
</feature>
<dbReference type="GO" id="GO:0003964">
    <property type="term" value="F:RNA-directed DNA polymerase activity"/>
    <property type="evidence" value="ECO:0007669"/>
    <property type="project" value="UniProtKB-KW"/>
</dbReference>
<organism evidence="2">
    <name type="scientific">Tanacetum cinerariifolium</name>
    <name type="common">Dalmatian daisy</name>
    <name type="synonym">Chrysanthemum cinerariifolium</name>
    <dbReference type="NCBI Taxonomy" id="118510"/>
    <lineage>
        <taxon>Eukaryota</taxon>
        <taxon>Viridiplantae</taxon>
        <taxon>Streptophyta</taxon>
        <taxon>Embryophyta</taxon>
        <taxon>Tracheophyta</taxon>
        <taxon>Spermatophyta</taxon>
        <taxon>Magnoliopsida</taxon>
        <taxon>eudicotyledons</taxon>
        <taxon>Gunneridae</taxon>
        <taxon>Pentapetalae</taxon>
        <taxon>asterids</taxon>
        <taxon>campanulids</taxon>
        <taxon>Asterales</taxon>
        <taxon>Asteraceae</taxon>
        <taxon>Asteroideae</taxon>
        <taxon>Anthemideae</taxon>
        <taxon>Anthemidinae</taxon>
        <taxon>Tanacetum</taxon>
    </lineage>
</organism>
<feature type="region of interest" description="Disordered" evidence="1">
    <location>
        <begin position="1"/>
        <end position="24"/>
    </location>
</feature>
<dbReference type="PANTHER" id="PTHR33223:SF11">
    <property type="entry name" value="ELEMENT PROTEIN, PUTATIVE-RELATED"/>
    <property type="match status" value="1"/>
</dbReference>
<feature type="non-terminal residue" evidence="2">
    <location>
        <position position="1"/>
    </location>
</feature>
<accession>A0A699L4Y6</accession>
<dbReference type="AlphaFoldDB" id="A0A699L4Y6"/>
<keyword evidence="2" id="KW-0695">RNA-directed DNA polymerase</keyword>
<reference evidence="2" key="1">
    <citation type="journal article" date="2019" name="Sci. Rep.">
        <title>Draft genome of Tanacetum cinerariifolium, the natural source of mosquito coil.</title>
        <authorList>
            <person name="Yamashiro T."/>
            <person name="Shiraishi A."/>
            <person name="Satake H."/>
            <person name="Nakayama K."/>
        </authorList>
    </citation>
    <scope>NUCLEOTIDE SEQUENCE</scope>
</reference>